<comment type="similarity">
    <text evidence="2">Belongs to the CitM (TC 2.A.11) transporter family.</text>
</comment>
<dbReference type="KEGG" id="arf:AR1Y2_1295"/>
<comment type="subcellular location">
    <subcellularLocation>
        <location evidence="1">Cell membrane</location>
        <topology evidence="1">Multi-pass membrane protein</topology>
    </subcellularLocation>
</comment>
<dbReference type="Pfam" id="PF03600">
    <property type="entry name" value="CitMHS"/>
    <property type="match status" value="1"/>
</dbReference>
<feature type="transmembrane region" description="Helical" evidence="8">
    <location>
        <begin position="6"/>
        <end position="21"/>
    </location>
</feature>
<keyword evidence="6 8" id="KW-1133">Transmembrane helix</keyword>
<dbReference type="AlphaFoldDB" id="A0A4P8IHX5"/>
<dbReference type="Proteomes" id="UP000298653">
    <property type="component" value="Chromosome"/>
</dbReference>
<feature type="transmembrane region" description="Helical" evidence="8">
    <location>
        <begin position="403"/>
        <end position="421"/>
    </location>
</feature>
<proteinExistence type="inferred from homology"/>
<protein>
    <submittedName>
        <fullName evidence="10">Arsenic efflux pump protein</fullName>
    </submittedName>
</protein>
<accession>A0A4P8IHX5</accession>
<dbReference type="PANTHER" id="PTHR43568">
    <property type="entry name" value="P PROTEIN"/>
    <property type="match status" value="1"/>
</dbReference>
<dbReference type="PRINTS" id="PR00758">
    <property type="entry name" value="ARSENICPUMP"/>
</dbReference>
<feature type="transmembrane region" description="Helical" evidence="8">
    <location>
        <begin position="318"/>
        <end position="345"/>
    </location>
</feature>
<dbReference type="EMBL" id="CP040058">
    <property type="protein sequence ID" value="QCP34749.1"/>
    <property type="molecule type" value="Genomic_DNA"/>
</dbReference>
<evidence type="ECO:0000313" key="11">
    <source>
        <dbReference type="Proteomes" id="UP000298653"/>
    </source>
</evidence>
<evidence type="ECO:0000256" key="2">
    <source>
        <dbReference type="ARBA" id="ARBA00009843"/>
    </source>
</evidence>
<dbReference type="RefSeq" id="WP_137328249.1">
    <property type="nucleotide sequence ID" value="NZ_CP040058.1"/>
</dbReference>
<feature type="transmembrane region" description="Helical" evidence="8">
    <location>
        <begin position="279"/>
        <end position="306"/>
    </location>
</feature>
<dbReference type="CDD" id="cd01116">
    <property type="entry name" value="P_permease"/>
    <property type="match status" value="1"/>
</dbReference>
<evidence type="ECO:0000256" key="1">
    <source>
        <dbReference type="ARBA" id="ARBA00004651"/>
    </source>
</evidence>
<dbReference type="OrthoDB" id="9765532at2"/>
<feature type="transmembrane region" description="Helical" evidence="8">
    <location>
        <begin position="248"/>
        <end position="264"/>
    </location>
</feature>
<dbReference type="InterPro" id="IPR000802">
    <property type="entry name" value="Arsenical_pump_ArsB"/>
</dbReference>
<keyword evidence="3" id="KW-0813">Transport</keyword>
<evidence type="ECO:0000256" key="6">
    <source>
        <dbReference type="ARBA" id="ARBA00022989"/>
    </source>
</evidence>
<sequence>MSPQQIIAVVIFLITMTAIISDKIHNTVAAITGAVLLILAHILTIDECVEAVDIETIGILVGMMLLVAIVKNSGIFEYIAIKAAKLAKGRPWPIMVTFIFITAILSGLLDNVTTVLLVGPMTLAITNILGVNPVPYIITQIMASNIGGTATLIGDPPNIMIGSAANLSFVDFILNTGFAVVFVIIAALICFRFIYGNSLTVEDKNIKEVMKLDESKAIKSKKLLIQSVIILVIVALCFIFHDQLKMQSATIALAAACLMLIIGGQDPEDIILSVEWPTILFFVGLFIVVGGLEKVGVITVLANGLLSVTGGNMTMTMILILWISAVVSSFLDNIPFVATLIPMIITIQSHGVDVTPLWWALSLGACLGGNGTLVGASANVVLSGISKNAGYPISFGKYFKVGFPMMILSVLICSIFLLIRFA</sequence>
<organism evidence="10 11">
    <name type="scientific">Anaerostipes rhamnosivorans</name>
    <dbReference type="NCBI Taxonomy" id="1229621"/>
    <lineage>
        <taxon>Bacteria</taxon>
        <taxon>Bacillati</taxon>
        <taxon>Bacillota</taxon>
        <taxon>Clostridia</taxon>
        <taxon>Lachnospirales</taxon>
        <taxon>Lachnospiraceae</taxon>
        <taxon>Anaerostipes</taxon>
    </lineage>
</organism>
<name>A0A4P8IHX5_9FIRM</name>
<evidence type="ECO:0000256" key="7">
    <source>
        <dbReference type="ARBA" id="ARBA00023136"/>
    </source>
</evidence>
<evidence type="ECO:0000313" key="10">
    <source>
        <dbReference type="EMBL" id="QCP34749.1"/>
    </source>
</evidence>
<feature type="transmembrane region" description="Helical" evidence="8">
    <location>
        <begin position="92"/>
        <end position="109"/>
    </location>
</feature>
<feature type="transmembrane region" description="Helical" evidence="8">
    <location>
        <begin position="223"/>
        <end position="241"/>
    </location>
</feature>
<evidence type="ECO:0000259" key="9">
    <source>
        <dbReference type="Pfam" id="PF03600"/>
    </source>
</evidence>
<keyword evidence="11" id="KW-1185">Reference proteome</keyword>
<dbReference type="GO" id="GO:0005886">
    <property type="term" value="C:plasma membrane"/>
    <property type="evidence" value="ECO:0007669"/>
    <property type="project" value="UniProtKB-SubCell"/>
</dbReference>
<feature type="transmembrane region" description="Helical" evidence="8">
    <location>
        <begin position="172"/>
        <end position="195"/>
    </location>
</feature>
<feature type="transmembrane region" description="Helical" evidence="8">
    <location>
        <begin position="357"/>
        <end position="382"/>
    </location>
</feature>
<dbReference type="GO" id="GO:0015105">
    <property type="term" value="F:arsenite transmembrane transporter activity"/>
    <property type="evidence" value="ECO:0007669"/>
    <property type="project" value="InterPro"/>
</dbReference>
<feature type="transmembrane region" description="Helical" evidence="8">
    <location>
        <begin position="57"/>
        <end position="80"/>
    </location>
</feature>
<dbReference type="InterPro" id="IPR004680">
    <property type="entry name" value="Cit_transptr-like_dom"/>
</dbReference>
<evidence type="ECO:0000256" key="5">
    <source>
        <dbReference type="ARBA" id="ARBA00022692"/>
    </source>
</evidence>
<keyword evidence="5 8" id="KW-0812">Transmembrane</keyword>
<reference evidence="10 11" key="1">
    <citation type="submission" date="2019-05" db="EMBL/GenBank/DDBJ databases">
        <title>Complete genome sequencing of Anaerostipes rhamnosivorans.</title>
        <authorList>
            <person name="Bui T.P.N."/>
            <person name="de Vos W.M."/>
        </authorList>
    </citation>
    <scope>NUCLEOTIDE SEQUENCE [LARGE SCALE GENOMIC DNA]</scope>
    <source>
        <strain evidence="10 11">1y2</strain>
    </source>
</reference>
<feature type="transmembrane region" description="Helical" evidence="8">
    <location>
        <begin position="28"/>
        <end position="45"/>
    </location>
</feature>
<keyword evidence="7 8" id="KW-0472">Membrane</keyword>
<evidence type="ECO:0000256" key="3">
    <source>
        <dbReference type="ARBA" id="ARBA00022448"/>
    </source>
</evidence>
<keyword evidence="4" id="KW-1003">Cell membrane</keyword>
<evidence type="ECO:0000256" key="4">
    <source>
        <dbReference type="ARBA" id="ARBA00022475"/>
    </source>
</evidence>
<dbReference type="InterPro" id="IPR051475">
    <property type="entry name" value="Diverse_Ion_Transporter"/>
</dbReference>
<feature type="domain" description="Citrate transporter-like" evidence="9">
    <location>
        <begin position="17"/>
        <end position="364"/>
    </location>
</feature>
<evidence type="ECO:0000256" key="8">
    <source>
        <dbReference type="SAM" id="Phobius"/>
    </source>
</evidence>
<dbReference type="PANTHER" id="PTHR43568:SF1">
    <property type="entry name" value="P PROTEIN"/>
    <property type="match status" value="1"/>
</dbReference>
<gene>
    <name evidence="10" type="ORF">AR1Y2_1295</name>
</gene>
<feature type="transmembrane region" description="Helical" evidence="8">
    <location>
        <begin position="115"/>
        <end position="138"/>
    </location>
</feature>